<comment type="similarity">
    <text evidence="2 11">Belongs to the SWEET sugar transporter family.</text>
</comment>
<name>A0A8T0GH51_CERPU</name>
<comment type="subcellular location">
    <subcellularLocation>
        <location evidence="1 11">Cell membrane</location>
        <topology evidence="1 11">Multi-pass membrane protein</topology>
    </subcellularLocation>
</comment>
<evidence type="ECO:0000256" key="10">
    <source>
        <dbReference type="ARBA" id="ARBA00037238"/>
    </source>
</evidence>
<feature type="transmembrane region" description="Helical" evidence="11">
    <location>
        <begin position="192"/>
        <end position="215"/>
    </location>
</feature>
<dbReference type="AlphaFoldDB" id="A0A8T0GH51"/>
<evidence type="ECO:0000256" key="2">
    <source>
        <dbReference type="ARBA" id="ARBA00007809"/>
    </source>
</evidence>
<sequence length="289" mass="31395">MVSSGRTDDVLTVLGILGNITAMGLFLAPMPTFYKICKAKSTGQYSALPYIATLLNCMLWTFYGSHAVAGLIFVLSINVAGLIIEGCYLTIHLLFGTHSTRKKTSILLAVISILYGAIVSVVLVEFPKKGDRTEIVGSACVIFGVLMYAAPLSVMKEVIRSQSVASMPFLLSFACFCNGFIWTAFGTIKKDIFIYIPNGLGTILSVMQLVLYCVYYKKGVRKSQSSTTSALNLSQHAVDVDKLAKQPSGRVQMDQLSADSNLNQYDLSKKPDLNQNDTALVALSRDARA</sequence>
<proteinExistence type="inferred from homology"/>
<evidence type="ECO:0000256" key="3">
    <source>
        <dbReference type="ARBA" id="ARBA00022448"/>
    </source>
</evidence>
<protein>
    <recommendedName>
        <fullName evidence="11">Bidirectional sugar transporter SWEET</fullName>
    </recommendedName>
</protein>
<keyword evidence="3 11" id="KW-0813">Transport</keyword>
<dbReference type="GO" id="GO:0051119">
    <property type="term" value="F:sugar transmembrane transporter activity"/>
    <property type="evidence" value="ECO:0007669"/>
    <property type="project" value="InterPro"/>
</dbReference>
<dbReference type="PANTHER" id="PTHR10791:SF30">
    <property type="entry name" value="SUGAR TRANSPORTER SWEET1"/>
    <property type="match status" value="1"/>
</dbReference>
<dbReference type="FunFam" id="1.20.1280.290:FF:000002">
    <property type="entry name" value="Bidirectional sugar transporter SWEET"/>
    <property type="match status" value="1"/>
</dbReference>
<feature type="transmembrane region" description="Helical" evidence="11">
    <location>
        <begin position="106"/>
        <end position="123"/>
    </location>
</feature>
<dbReference type="InterPro" id="IPR004316">
    <property type="entry name" value="SWEET_rpt"/>
</dbReference>
<keyword evidence="4" id="KW-1003">Cell membrane</keyword>
<organism evidence="12 13">
    <name type="scientific">Ceratodon purpureus</name>
    <name type="common">Fire moss</name>
    <name type="synonym">Dicranum purpureum</name>
    <dbReference type="NCBI Taxonomy" id="3225"/>
    <lineage>
        <taxon>Eukaryota</taxon>
        <taxon>Viridiplantae</taxon>
        <taxon>Streptophyta</taxon>
        <taxon>Embryophyta</taxon>
        <taxon>Bryophyta</taxon>
        <taxon>Bryophytina</taxon>
        <taxon>Bryopsida</taxon>
        <taxon>Dicranidae</taxon>
        <taxon>Pseudoditrichales</taxon>
        <taxon>Ditrichaceae</taxon>
        <taxon>Ceratodon</taxon>
    </lineage>
</organism>
<dbReference type="Proteomes" id="UP000822688">
    <property type="component" value="Chromosome 10"/>
</dbReference>
<keyword evidence="9 11" id="KW-0472">Membrane</keyword>
<feature type="transmembrane region" description="Helical" evidence="11">
    <location>
        <begin position="167"/>
        <end position="186"/>
    </location>
</feature>
<keyword evidence="6 11" id="KW-0812">Transmembrane</keyword>
<gene>
    <name evidence="12" type="ORF">KC19_10G045400</name>
</gene>
<feature type="transmembrane region" description="Helical" evidence="11">
    <location>
        <begin position="45"/>
        <end position="63"/>
    </location>
</feature>
<evidence type="ECO:0000256" key="1">
    <source>
        <dbReference type="ARBA" id="ARBA00004651"/>
    </source>
</evidence>
<evidence type="ECO:0000313" key="13">
    <source>
        <dbReference type="Proteomes" id="UP000822688"/>
    </source>
</evidence>
<dbReference type="FunFam" id="1.20.1280.290:FF:000001">
    <property type="entry name" value="Bidirectional sugar transporter SWEET"/>
    <property type="match status" value="1"/>
</dbReference>
<evidence type="ECO:0000256" key="11">
    <source>
        <dbReference type="RuleBase" id="RU910715"/>
    </source>
</evidence>
<dbReference type="GO" id="GO:0005886">
    <property type="term" value="C:plasma membrane"/>
    <property type="evidence" value="ECO:0007669"/>
    <property type="project" value="UniProtKB-SubCell"/>
</dbReference>
<comment type="function">
    <text evidence="11">Mediates both low-affinity uptake and efflux of sugar across the membrane.</text>
</comment>
<comment type="function">
    <text evidence="10">Mediates both low-affinity uptake and efflux of sugar across the plasma membrane.</text>
</comment>
<keyword evidence="7" id="KW-0677">Repeat</keyword>
<dbReference type="Pfam" id="PF03083">
    <property type="entry name" value="MtN3_slv"/>
    <property type="match status" value="2"/>
</dbReference>
<evidence type="ECO:0000256" key="4">
    <source>
        <dbReference type="ARBA" id="ARBA00022475"/>
    </source>
</evidence>
<evidence type="ECO:0000256" key="5">
    <source>
        <dbReference type="ARBA" id="ARBA00022597"/>
    </source>
</evidence>
<keyword evidence="5 11" id="KW-0762">Sugar transport</keyword>
<evidence type="ECO:0000313" key="12">
    <source>
        <dbReference type="EMBL" id="KAG0558671.1"/>
    </source>
</evidence>
<evidence type="ECO:0000256" key="9">
    <source>
        <dbReference type="ARBA" id="ARBA00023136"/>
    </source>
</evidence>
<dbReference type="EMBL" id="CM026431">
    <property type="protein sequence ID" value="KAG0558671.1"/>
    <property type="molecule type" value="Genomic_DNA"/>
</dbReference>
<dbReference type="PANTHER" id="PTHR10791">
    <property type="entry name" value="RAG1-ACTIVATING PROTEIN 1"/>
    <property type="match status" value="1"/>
</dbReference>
<evidence type="ECO:0000256" key="7">
    <source>
        <dbReference type="ARBA" id="ARBA00022737"/>
    </source>
</evidence>
<comment type="caution">
    <text evidence="12">The sequence shown here is derived from an EMBL/GenBank/DDBJ whole genome shotgun (WGS) entry which is preliminary data.</text>
</comment>
<feature type="transmembrane region" description="Helical" evidence="11">
    <location>
        <begin position="135"/>
        <end position="155"/>
    </location>
</feature>
<evidence type="ECO:0000256" key="6">
    <source>
        <dbReference type="ARBA" id="ARBA00022692"/>
    </source>
</evidence>
<feature type="transmembrane region" description="Helical" evidence="11">
    <location>
        <begin position="69"/>
        <end position="94"/>
    </location>
</feature>
<keyword evidence="8 11" id="KW-1133">Transmembrane helix</keyword>
<dbReference type="Gene3D" id="1.20.1280.290">
    <property type="match status" value="2"/>
</dbReference>
<evidence type="ECO:0000256" key="8">
    <source>
        <dbReference type="ARBA" id="ARBA00022989"/>
    </source>
</evidence>
<dbReference type="InterPro" id="IPR047664">
    <property type="entry name" value="SWEET"/>
</dbReference>
<accession>A0A8T0GH51</accession>
<feature type="transmembrane region" description="Helical" evidence="11">
    <location>
        <begin position="12"/>
        <end position="33"/>
    </location>
</feature>
<keyword evidence="13" id="KW-1185">Reference proteome</keyword>
<reference evidence="12" key="1">
    <citation type="submission" date="2020-06" db="EMBL/GenBank/DDBJ databases">
        <title>WGS assembly of Ceratodon purpureus strain R40.</title>
        <authorList>
            <person name="Carey S.B."/>
            <person name="Jenkins J."/>
            <person name="Shu S."/>
            <person name="Lovell J.T."/>
            <person name="Sreedasyam A."/>
            <person name="Maumus F."/>
            <person name="Tiley G.P."/>
            <person name="Fernandez-Pozo N."/>
            <person name="Barry K."/>
            <person name="Chen C."/>
            <person name="Wang M."/>
            <person name="Lipzen A."/>
            <person name="Daum C."/>
            <person name="Saski C.A."/>
            <person name="Payton A.C."/>
            <person name="Mcbreen J.C."/>
            <person name="Conrad R.E."/>
            <person name="Kollar L.M."/>
            <person name="Olsson S."/>
            <person name="Huttunen S."/>
            <person name="Landis J.B."/>
            <person name="Wickett N.J."/>
            <person name="Johnson M.G."/>
            <person name="Rensing S.A."/>
            <person name="Grimwood J."/>
            <person name="Schmutz J."/>
            <person name="Mcdaniel S.F."/>
        </authorList>
    </citation>
    <scope>NUCLEOTIDE SEQUENCE</scope>
    <source>
        <strain evidence="12">R40</strain>
    </source>
</reference>